<dbReference type="AlphaFoldDB" id="L1JAU7"/>
<evidence type="ECO:0000313" key="16">
    <source>
        <dbReference type="EMBL" id="EKX45432.1"/>
    </source>
</evidence>
<evidence type="ECO:0000256" key="4">
    <source>
        <dbReference type="ARBA" id="ARBA00022630"/>
    </source>
</evidence>
<keyword evidence="10" id="KW-0486">Methionine biosynthesis</keyword>
<feature type="domain" description="Flavodoxin-like" evidence="14">
    <location>
        <begin position="10"/>
        <end position="162"/>
    </location>
</feature>
<dbReference type="Gene3D" id="1.20.990.10">
    <property type="entry name" value="NADPH-cytochrome p450 Reductase, Chain A, domain 3"/>
    <property type="match status" value="1"/>
</dbReference>
<dbReference type="eggNOG" id="KOG1158">
    <property type="taxonomic scope" value="Eukaryota"/>
</dbReference>
<dbReference type="Pfam" id="PF00175">
    <property type="entry name" value="NAD_binding_1"/>
    <property type="match status" value="1"/>
</dbReference>
<protein>
    <recommendedName>
        <fullName evidence="12">Methionine synthase reductase</fullName>
        <ecNumber evidence="11">1.16.1.8</ecNumber>
    </recommendedName>
</protein>
<dbReference type="Pfam" id="PF00667">
    <property type="entry name" value="FAD_binding_1"/>
    <property type="match status" value="1"/>
</dbReference>
<dbReference type="GO" id="GO:0050667">
    <property type="term" value="P:homocysteine metabolic process"/>
    <property type="evidence" value="ECO:0007669"/>
    <property type="project" value="TreeGrafter"/>
</dbReference>
<accession>L1JAU7</accession>
<reference evidence="17" key="3">
    <citation type="submission" date="2016-03" db="UniProtKB">
        <authorList>
            <consortium name="EnsemblProtists"/>
        </authorList>
    </citation>
    <scope>IDENTIFICATION</scope>
</reference>
<evidence type="ECO:0000256" key="11">
    <source>
        <dbReference type="ARBA" id="ARBA00039088"/>
    </source>
</evidence>
<keyword evidence="6" id="KW-0949">S-adenosyl-L-methionine</keyword>
<dbReference type="STRING" id="905079.L1JAU7"/>
<feature type="region of interest" description="Disordered" evidence="13">
    <location>
        <begin position="130"/>
        <end position="155"/>
    </location>
</feature>
<dbReference type="SUPFAM" id="SSF52218">
    <property type="entry name" value="Flavoproteins"/>
    <property type="match status" value="1"/>
</dbReference>
<dbReference type="InterPro" id="IPR001433">
    <property type="entry name" value="OxRdtase_FAD/NAD-bd"/>
</dbReference>
<dbReference type="OrthoDB" id="1856718at2759"/>
<dbReference type="InterPro" id="IPR029039">
    <property type="entry name" value="Flavoprotein-like_sf"/>
</dbReference>
<reference evidence="18" key="2">
    <citation type="submission" date="2012-11" db="EMBL/GenBank/DDBJ databases">
        <authorList>
            <person name="Kuo A."/>
            <person name="Curtis B.A."/>
            <person name="Tanifuji G."/>
            <person name="Burki F."/>
            <person name="Gruber A."/>
            <person name="Irimia M."/>
            <person name="Maruyama S."/>
            <person name="Arias M.C."/>
            <person name="Ball S.G."/>
            <person name="Gile G.H."/>
            <person name="Hirakawa Y."/>
            <person name="Hopkins J.F."/>
            <person name="Rensing S.A."/>
            <person name="Schmutz J."/>
            <person name="Symeonidi A."/>
            <person name="Elias M."/>
            <person name="Eveleigh R.J."/>
            <person name="Herman E.K."/>
            <person name="Klute M.J."/>
            <person name="Nakayama T."/>
            <person name="Obornik M."/>
            <person name="Reyes-Prieto A."/>
            <person name="Armbrust E.V."/>
            <person name="Aves S.J."/>
            <person name="Beiko R.G."/>
            <person name="Coutinho P."/>
            <person name="Dacks J.B."/>
            <person name="Durnford D.G."/>
            <person name="Fast N.M."/>
            <person name="Green B.R."/>
            <person name="Grisdale C."/>
            <person name="Hempe F."/>
            <person name="Henrissat B."/>
            <person name="Hoppner M.P."/>
            <person name="Ishida K.-I."/>
            <person name="Kim E."/>
            <person name="Koreny L."/>
            <person name="Kroth P.G."/>
            <person name="Liu Y."/>
            <person name="Malik S.-B."/>
            <person name="Maier U.G."/>
            <person name="McRose D."/>
            <person name="Mock T."/>
            <person name="Neilson J.A."/>
            <person name="Onodera N.T."/>
            <person name="Poole A.M."/>
            <person name="Pritham E.J."/>
            <person name="Richards T.A."/>
            <person name="Rocap G."/>
            <person name="Roy S.W."/>
            <person name="Sarai C."/>
            <person name="Schaack S."/>
            <person name="Shirato S."/>
            <person name="Slamovits C.H."/>
            <person name="Spencer D.F."/>
            <person name="Suzuki S."/>
            <person name="Worden A.Z."/>
            <person name="Zauner S."/>
            <person name="Barry K."/>
            <person name="Bell C."/>
            <person name="Bharti A.K."/>
            <person name="Crow J.A."/>
            <person name="Grimwood J."/>
            <person name="Kramer R."/>
            <person name="Lindquist E."/>
            <person name="Lucas S."/>
            <person name="Salamov A."/>
            <person name="McFadden G.I."/>
            <person name="Lane C.E."/>
            <person name="Keeling P.J."/>
            <person name="Gray M.W."/>
            <person name="Grigoriev I.V."/>
            <person name="Archibald J.M."/>
        </authorList>
    </citation>
    <scope>NUCLEOTIDE SEQUENCE</scope>
    <source>
        <strain evidence="18">CCMP2712</strain>
    </source>
</reference>
<dbReference type="GO" id="GO:0050660">
    <property type="term" value="F:flavin adenine dinucleotide binding"/>
    <property type="evidence" value="ECO:0007669"/>
    <property type="project" value="TreeGrafter"/>
</dbReference>
<dbReference type="EMBL" id="JH992999">
    <property type="protein sequence ID" value="EKX45432.1"/>
    <property type="molecule type" value="Genomic_DNA"/>
</dbReference>
<keyword evidence="5" id="KW-0288">FMN</keyword>
<dbReference type="GO" id="GO:0030586">
    <property type="term" value="F:[methionine synthase] reductase (NADPH) activity"/>
    <property type="evidence" value="ECO:0007669"/>
    <property type="project" value="UniProtKB-EC"/>
</dbReference>
<evidence type="ECO:0000256" key="10">
    <source>
        <dbReference type="ARBA" id="ARBA00023167"/>
    </source>
</evidence>
<proteinExistence type="predicted"/>
<dbReference type="GeneID" id="17302098"/>
<sequence length="692" mass="76097">MVLQDGFGEVVVLFGSQTGNAEAIAGRISKDISSKGGSCSLLCMKDYEKIDLTLERAVIAVVSTTGQGDAPENASKFFRFVKGRTHPKTLLGAWRFAVLGLGDTNYDQFCKPGKVLDKRLEELGARRLVTGPSGAAGEHGGPGGAADEAEGGLRRRWSPGYSTCTRFLTPTVGKDSESANEVPDKDKVHLIQDIAGGWKEVKGGEALLKGKYGVLPRPTALNLSIEDSIEDSSEGSSQSLSFGASQPERRYPARVTSWRYLTTEQSGDRIVVELELDISNVDWTYAPGDSIGIDCCNDEEVVRKLLARLGEDPDRVVKISSSAGGPSAAPSSTAAVPQHLEGLGSISLLRLVQRMVDIRSIPKKAVLRLMADHCADAAEADDLYLLSSIKGKDRFKQEIELECPTIDEILERYPSCKPPLALLLQVLPALSPRFYSIASSPLVQPSRVRFAFSVVRWKTPKGVERKGLCTNWLHLLCTEWYSKSQMEGASSPVLNVFIAPSKEFKLPEDSSCPIIMVGPGTGVAPFVGFLQHRNTLAEERKAEQQSMGDRCLGRWRGMMMELEDETVEAAAQGLMWLFFGCRHPDHDYLYKQELERLQREEAMLLSVAFSRLSDKKVYVQHKMEEAGEELVKLLLRPDSLLYVCGDGAHMAKDVRSTVVKLLAKHGEMEAAEAEKLVTGWMHKGKYLQDIWS</sequence>
<dbReference type="HOGENOM" id="CLU_001570_17_7_1"/>
<keyword evidence="4" id="KW-0285">Flavoprotein</keyword>
<evidence type="ECO:0000256" key="7">
    <source>
        <dbReference type="ARBA" id="ARBA00022827"/>
    </source>
</evidence>
<dbReference type="Gene3D" id="3.40.50.80">
    <property type="entry name" value="Nucleotide-binding domain of ferredoxin-NADP reductase (FNR) module"/>
    <property type="match status" value="1"/>
</dbReference>
<evidence type="ECO:0000256" key="12">
    <source>
        <dbReference type="ARBA" id="ARBA00040659"/>
    </source>
</evidence>
<name>L1JAU7_GUITC</name>
<dbReference type="SUPFAM" id="SSF63380">
    <property type="entry name" value="Riboflavin synthase domain-like"/>
    <property type="match status" value="1"/>
</dbReference>
<evidence type="ECO:0000256" key="5">
    <source>
        <dbReference type="ARBA" id="ARBA00022643"/>
    </source>
</evidence>
<dbReference type="PaxDb" id="55529-EKX45432"/>
<dbReference type="InterPro" id="IPR039261">
    <property type="entry name" value="FNR_nucleotide-bd"/>
</dbReference>
<dbReference type="Proteomes" id="UP000011087">
    <property type="component" value="Unassembled WGS sequence"/>
</dbReference>
<comment type="cofactor">
    <cofactor evidence="2">
        <name>FAD</name>
        <dbReference type="ChEBI" id="CHEBI:57692"/>
    </cofactor>
</comment>
<dbReference type="GO" id="GO:0009086">
    <property type="term" value="P:methionine biosynthetic process"/>
    <property type="evidence" value="ECO:0007669"/>
    <property type="project" value="UniProtKB-KW"/>
</dbReference>
<dbReference type="GO" id="GO:0010181">
    <property type="term" value="F:FMN binding"/>
    <property type="evidence" value="ECO:0007669"/>
    <property type="project" value="InterPro"/>
</dbReference>
<evidence type="ECO:0000259" key="15">
    <source>
        <dbReference type="PROSITE" id="PS51384"/>
    </source>
</evidence>
<dbReference type="PANTHER" id="PTHR19384:SF84">
    <property type="entry name" value="METHIONINE SYNTHASE REDUCTASE"/>
    <property type="match status" value="1"/>
</dbReference>
<dbReference type="InterPro" id="IPR008254">
    <property type="entry name" value="Flavodoxin/NO_synth"/>
</dbReference>
<dbReference type="PRINTS" id="PR00371">
    <property type="entry name" value="FPNCR"/>
</dbReference>
<dbReference type="InterPro" id="IPR001094">
    <property type="entry name" value="Flavdoxin-like"/>
</dbReference>
<dbReference type="InterPro" id="IPR017927">
    <property type="entry name" value="FAD-bd_FR_type"/>
</dbReference>
<dbReference type="OMA" id="LFFGHQR"/>
<dbReference type="InterPro" id="IPR023173">
    <property type="entry name" value="NADPH_Cyt_P450_Rdtase_alpha"/>
</dbReference>
<dbReference type="InterPro" id="IPR001709">
    <property type="entry name" value="Flavoprot_Pyr_Nucl_cyt_Rdtase"/>
</dbReference>
<comment type="cofactor">
    <cofactor evidence="1">
        <name>FMN</name>
        <dbReference type="ChEBI" id="CHEBI:58210"/>
    </cofactor>
</comment>
<dbReference type="EnsemblProtists" id="EKX45432">
    <property type="protein sequence ID" value="EKX45432"/>
    <property type="gene ID" value="GUITHDRAFT_108699"/>
</dbReference>
<evidence type="ECO:0000313" key="17">
    <source>
        <dbReference type="EnsemblProtists" id="EKX45432"/>
    </source>
</evidence>
<dbReference type="InterPro" id="IPR017938">
    <property type="entry name" value="Riboflavin_synthase-like_b-brl"/>
</dbReference>
<keyword evidence="18" id="KW-1185">Reference proteome</keyword>
<evidence type="ECO:0000256" key="8">
    <source>
        <dbReference type="ARBA" id="ARBA00022857"/>
    </source>
</evidence>
<dbReference type="KEGG" id="gtt:GUITHDRAFT_108699"/>
<gene>
    <name evidence="16" type="ORF">GUITHDRAFT_108699</name>
</gene>
<dbReference type="GO" id="GO:0005829">
    <property type="term" value="C:cytosol"/>
    <property type="evidence" value="ECO:0007669"/>
    <property type="project" value="TreeGrafter"/>
</dbReference>
<dbReference type="PRINTS" id="PR00369">
    <property type="entry name" value="FLAVODOXIN"/>
</dbReference>
<organism evidence="16">
    <name type="scientific">Guillardia theta (strain CCMP2712)</name>
    <name type="common">Cryptophyte</name>
    <dbReference type="NCBI Taxonomy" id="905079"/>
    <lineage>
        <taxon>Eukaryota</taxon>
        <taxon>Cryptophyceae</taxon>
        <taxon>Pyrenomonadales</taxon>
        <taxon>Geminigeraceae</taxon>
        <taxon>Guillardia</taxon>
    </lineage>
</organism>
<dbReference type="InterPro" id="IPR003097">
    <property type="entry name" value="CysJ-like_FAD-binding"/>
</dbReference>
<evidence type="ECO:0000256" key="3">
    <source>
        <dbReference type="ARBA" id="ARBA00022605"/>
    </source>
</evidence>
<dbReference type="PROSITE" id="PS50902">
    <property type="entry name" value="FLAVODOXIN_LIKE"/>
    <property type="match status" value="1"/>
</dbReference>
<dbReference type="PANTHER" id="PTHR19384">
    <property type="entry name" value="NITRIC OXIDE SYNTHASE-RELATED"/>
    <property type="match status" value="1"/>
</dbReference>
<evidence type="ECO:0000313" key="18">
    <source>
        <dbReference type="Proteomes" id="UP000011087"/>
    </source>
</evidence>
<feature type="domain" description="FAD-binding FR-type" evidence="15">
    <location>
        <begin position="248"/>
        <end position="507"/>
    </location>
</feature>
<keyword evidence="3" id="KW-0028">Amino-acid biosynthesis</keyword>
<evidence type="ECO:0000256" key="13">
    <source>
        <dbReference type="SAM" id="MobiDB-lite"/>
    </source>
</evidence>
<dbReference type="Gene3D" id="3.40.50.360">
    <property type="match status" value="1"/>
</dbReference>
<reference evidence="16 18" key="1">
    <citation type="journal article" date="2012" name="Nature">
        <title>Algal genomes reveal evolutionary mosaicism and the fate of nucleomorphs.</title>
        <authorList>
            <consortium name="DOE Joint Genome Institute"/>
            <person name="Curtis B.A."/>
            <person name="Tanifuji G."/>
            <person name="Burki F."/>
            <person name="Gruber A."/>
            <person name="Irimia M."/>
            <person name="Maruyama S."/>
            <person name="Arias M.C."/>
            <person name="Ball S.G."/>
            <person name="Gile G.H."/>
            <person name="Hirakawa Y."/>
            <person name="Hopkins J.F."/>
            <person name="Kuo A."/>
            <person name="Rensing S.A."/>
            <person name="Schmutz J."/>
            <person name="Symeonidi A."/>
            <person name="Elias M."/>
            <person name="Eveleigh R.J."/>
            <person name="Herman E.K."/>
            <person name="Klute M.J."/>
            <person name="Nakayama T."/>
            <person name="Obornik M."/>
            <person name="Reyes-Prieto A."/>
            <person name="Armbrust E.V."/>
            <person name="Aves S.J."/>
            <person name="Beiko R.G."/>
            <person name="Coutinho P."/>
            <person name="Dacks J.B."/>
            <person name="Durnford D.G."/>
            <person name="Fast N.M."/>
            <person name="Green B.R."/>
            <person name="Grisdale C.J."/>
            <person name="Hempel F."/>
            <person name="Henrissat B."/>
            <person name="Hoppner M.P."/>
            <person name="Ishida K."/>
            <person name="Kim E."/>
            <person name="Koreny L."/>
            <person name="Kroth P.G."/>
            <person name="Liu Y."/>
            <person name="Malik S.B."/>
            <person name="Maier U.G."/>
            <person name="McRose D."/>
            <person name="Mock T."/>
            <person name="Neilson J.A."/>
            <person name="Onodera N.T."/>
            <person name="Poole A.M."/>
            <person name="Pritham E.J."/>
            <person name="Richards T.A."/>
            <person name="Rocap G."/>
            <person name="Roy S.W."/>
            <person name="Sarai C."/>
            <person name="Schaack S."/>
            <person name="Shirato S."/>
            <person name="Slamovits C.H."/>
            <person name="Spencer D.F."/>
            <person name="Suzuki S."/>
            <person name="Worden A.Z."/>
            <person name="Zauner S."/>
            <person name="Barry K."/>
            <person name="Bell C."/>
            <person name="Bharti A.K."/>
            <person name="Crow J.A."/>
            <person name="Grimwood J."/>
            <person name="Kramer R."/>
            <person name="Lindquist E."/>
            <person name="Lucas S."/>
            <person name="Salamov A."/>
            <person name="McFadden G.I."/>
            <person name="Lane C.E."/>
            <person name="Keeling P.J."/>
            <person name="Gray M.W."/>
            <person name="Grigoriev I.V."/>
            <person name="Archibald J.M."/>
        </authorList>
    </citation>
    <scope>NUCLEOTIDE SEQUENCE</scope>
    <source>
        <strain evidence="16 18">CCMP2712</strain>
    </source>
</reference>
<keyword evidence="9" id="KW-0560">Oxidoreductase</keyword>
<evidence type="ECO:0000259" key="14">
    <source>
        <dbReference type="PROSITE" id="PS50902"/>
    </source>
</evidence>
<dbReference type="Pfam" id="PF00258">
    <property type="entry name" value="Flavodoxin_1"/>
    <property type="match status" value="1"/>
</dbReference>
<evidence type="ECO:0000256" key="9">
    <source>
        <dbReference type="ARBA" id="ARBA00023002"/>
    </source>
</evidence>
<evidence type="ECO:0000256" key="1">
    <source>
        <dbReference type="ARBA" id="ARBA00001917"/>
    </source>
</evidence>
<dbReference type="SUPFAM" id="SSF52343">
    <property type="entry name" value="Ferredoxin reductase-like, C-terminal NADP-linked domain"/>
    <property type="match status" value="1"/>
</dbReference>
<dbReference type="Gene3D" id="2.40.30.10">
    <property type="entry name" value="Translation factors"/>
    <property type="match status" value="1"/>
</dbReference>
<evidence type="ECO:0000256" key="6">
    <source>
        <dbReference type="ARBA" id="ARBA00022691"/>
    </source>
</evidence>
<evidence type="ECO:0000256" key="2">
    <source>
        <dbReference type="ARBA" id="ARBA00001974"/>
    </source>
</evidence>
<dbReference type="RefSeq" id="XP_005832412.1">
    <property type="nucleotide sequence ID" value="XM_005832355.1"/>
</dbReference>
<dbReference type="EC" id="1.16.1.8" evidence="11"/>
<keyword evidence="8" id="KW-0521">NADP</keyword>
<dbReference type="PROSITE" id="PS51384">
    <property type="entry name" value="FAD_FR"/>
    <property type="match status" value="1"/>
</dbReference>
<keyword evidence="7" id="KW-0274">FAD</keyword>